<sequence>MDGYIERMQAKENQCLSLIQQADDVLAANDFQPSKEECIYIQKAANLRYEMAQMSVGEERLYQQRKLQELNQRIKKIVRAINPELYRQMQENLLRQKAEKDAKNRDPKAMEKPAAGGSGNGKKNSSSGSEISDETVESWFKEAPKHSFADVSGMAQLKEQLRECIADSQLNRLKSYLKMDQLHSYFFIGPPGCGKTYIIEAFAHELMDKDYKYLSLVGSDILSRFVGEAEKIITRLFEEAEKNAPCIVFIDEVDGVCKNRSQPMLPEYAASLTTAFLTGYNRINSSDKPIIFIGATNYPNQVDNAMLDRVELVRVPFPDLEARTFSFAKHFQDMFTLEDDFTFQDMAAATDTYNYRDIKRLVSRIKNMVLKDVMQTYKDEEKAVHALETGEYRLTREMFQKGQESCLPTPKEDIIKELDEWEEKFKRNISDEG</sequence>
<organism evidence="3 4">
    <name type="scientific">Candidatus Scybalocola faecigallinarum</name>
    <dbReference type="NCBI Taxonomy" id="2840941"/>
    <lineage>
        <taxon>Bacteria</taxon>
        <taxon>Bacillati</taxon>
        <taxon>Bacillota</taxon>
        <taxon>Clostridia</taxon>
        <taxon>Lachnospirales</taxon>
        <taxon>Lachnospiraceae</taxon>
        <taxon>Lachnospiraceae incertae sedis</taxon>
        <taxon>Candidatus Scybalocola (ex Gilroy et al. 2021)</taxon>
    </lineage>
</organism>
<gene>
    <name evidence="3" type="ORF">IAB46_04565</name>
</gene>
<keyword evidence="3" id="KW-0067">ATP-binding</keyword>
<protein>
    <submittedName>
        <fullName evidence="3">ATP-binding protein</fullName>
    </submittedName>
</protein>
<dbReference type="GO" id="GO:0005524">
    <property type="term" value="F:ATP binding"/>
    <property type="evidence" value="ECO:0007669"/>
    <property type="project" value="UniProtKB-KW"/>
</dbReference>
<dbReference type="Gene3D" id="3.40.50.300">
    <property type="entry name" value="P-loop containing nucleotide triphosphate hydrolases"/>
    <property type="match status" value="1"/>
</dbReference>
<dbReference type="Proteomes" id="UP000823927">
    <property type="component" value="Unassembled WGS sequence"/>
</dbReference>
<accession>A0A9D1F4A2</accession>
<feature type="compositionally biased region" description="Basic and acidic residues" evidence="1">
    <location>
        <begin position="97"/>
        <end position="111"/>
    </location>
</feature>
<dbReference type="SMART" id="SM00382">
    <property type="entry name" value="AAA"/>
    <property type="match status" value="1"/>
</dbReference>
<reference evidence="3" key="2">
    <citation type="journal article" date="2021" name="PeerJ">
        <title>Extensive microbial diversity within the chicken gut microbiome revealed by metagenomics and culture.</title>
        <authorList>
            <person name="Gilroy R."/>
            <person name="Ravi A."/>
            <person name="Getino M."/>
            <person name="Pursley I."/>
            <person name="Horton D.L."/>
            <person name="Alikhan N.F."/>
            <person name="Baker D."/>
            <person name="Gharbi K."/>
            <person name="Hall N."/>
            <person name="Watson M."/>
            <person name="Adriaenssens E.M."/>
            <person name="Foster-Nyarko E."/>
            <person name="Jarju S."/>
            <person name="Secka A."/>
            <person name="Antonio M."/>
            <person name="Oren A."/>
            <person name="Chaudhuri R.R."/>
            <person name="La Ragione R."/>
            <person name="Hildebrand F."/>
            <person name="Pallen M.J."/>
        </authorList>
    </citation>
    <scope>NUCLEOTIDE SEQUENCE</scope>
    <source>
        <strain evidence="3">CHK178-757</strain>
    </source>
</reference>
<evidence type="ECO:0000259" key="2">
    <source>
        <dbReference type="SMART" id="SM00382"/>
    </source>
</evidence>
<dbReference type="PANTHER" id="PTHR23074:SF83">
    <property type="entry name" value="VACUOLAR PROTEIN SORTING-ASSOCIATED PROTEIN 4A"/>
    <property type="match status" value="1"/>
</dbReference>
<dbReference type="Pfam" id="PF00004">
    <property type="entry name" value="AAA"/>
    <property type="match status" value="1"/>
</dbReference>
<dbReference type="SUPFAM" id="SSF52540">
    <property type="entry name" value="P-loop containing nucleoside triphosphate hydrolases"/>
    <property type="match status" value="1"/>
</dbReference>
<name>A0A9D1F4A2_9FIRM</name>
<dbReference type="Gene3D" id="1.10.8.60">
    <property type="match status" value="1"/>
</dbReference>
<reference evidence="3" key="1">
    <citation type="submission" date="2020-10" db="EMBL/GenBank/DDBJ databases">
        <authorList>
            <person name="Gilroy R."/>
        </authorList>
    </citation>
    <scope>NUCLEOTIDE SEQUENCE</scope>
    <source>
        <strain evidence="3">CHK178-757</strain>
    </source>
</reference>
<feature type="region of interest" description="Disordered" evidence="1">
    <location>
        <begin position="97"/>
        <end position="136"/>
    </location>
</feature>
<proteinExistence type="predicted"/>
<keyword evidence="3" id="KW-0547">Nucleotide-binding</keyword>
<dbReference type="CDD" id="cd19481">
    <property type="entry name" value="RecA-like_protease"/>
    <property type="match status" value="1"/>
</dbReference>
<dbReference type="EMBL" id="DVIT01000016">
    <property type="protein sequence ID" value="HIS46832.1"/>
    <property type="molecule type" value="Genomic_DNA"/>
</dbReference>
<comment type="caution">
    <text evidence="3">The sequence shown here is derived from an EMBL/GenBank/DDBJ whole genome shotgun (WGS) entry which is preliminary data.</text>
</comment>
<dbReference type="AlphaFoldDB" id="A0A9D1F4A2"/>
<dbReference type="InterPro" id="IPR003593">
    <property type="entry name" value="AAA+_ATPase"/>
</dbReference>
<dbReference type="InterPro" id="IPR027417">
    <property type="entry name" value="P-loop_NTPase"/>
</dbReference>
<evidence type="ECO:0000313" key="4">
    <source>
        <dbReference type="Proteomes" id="UP000823927"/>
    </source>
</evidence>
<dbReference type="InterPro" id="IPR050304">
    <property type="entry name" value="MT-severing_AAA_ATPase"/>
</dbReference>
<evidence type="ECO:0000256" key="1">
    <source>
        <dbReference type="SAM" id="MobiDB-lite"/>
    </source>
</evidence>
<feature type="domain" description="AAA+ ATPase" evidence="2">
    <location>
        <begin position="181"/>
        <end position="317"/>
    </location>
</feature>
<evidence type="ECO:0000313" key="3">
    <source>
        <dbReference type="EMBL" id="HIS46832.1"/>
    </source>
</evidence>
<dbReference type="InterPro" id="IPR003959">
    <property type="entry name" value="ATPase_AAA_core"/>
</dbReference>
<dbReference type="PANTHER" id="PTHR23074">
    <property type="entry name" value="AAA DOMAIN-CONTAINING"/>
    <property type="match status" value="1"/>
</dbReference>
<dbReference type="GO" id="GO:0016887">
    <property type="term" value="F:ATP hydrolysis activity"/>
    <property type="evidence" value="ECO:0007669"/>
    <property type="project" value="InterPro"/>
</dbReference>